<feature type="region of interest" description="Disordered" evidence="1">
    <location>
        <begin position="1"/>
        <end position="41"/>
    </location>
</feature>
<gene>
    <name evidence="3" type="ORF">J5N97_022885</name>
</gene>
<proteinExistence type="predicted"/>
<dbReference type="InterPro" id="IPR036875">
    <property type="entry name" value="Znf_CCHC_sf"/>
</dbReference>
<evidence type="ECO:0000259" key="2">
    <source>
        <dbReference type="SMART" id="SM00343"/>
    </source>
</evidence>
<evidence type="ECO:0000256" key="1">
    <source>
        <dbReference type="SAM" id="MobiDB-lite"/>
    </source>
</evidence>
<dbReference type="GO" id="GO:0008270">
    <property type="term" value="F:zinc ion binding"/>
    <property type="evidence" value="ECO:0007669"/>
    <property type="project" value="InterPro"/>
</dbReference>
<feature type="compositionally biased region" description="Basic residues" evidence="1">
    <location>
        <begin position="221"/>
        <end position="230"/>
    </location>
</feature>
<dbReference type="AlphaFoldDB" id="A0A9D5HBE9"/>
<sequence>MTLVWKRQASPARRRDTTTAETVGARRDTGSPRRDGVSYAAASSGRIYRNFIVSASLHRPNASREEIKERPWEEVPPKRRRRQHSEETPRRTRHGLEQPRRSPPTIQTASGPVQVCGQCLQPGHKADSCRRPIVCRQCAGTGHRAHECHRPPQNTELQARPRLRTTHMQVENERRRGEDNAKQLNVGEAYTTAPAIEERASRKRASPGDGLISMEKAAPKNPRRRHRSKAVVRVRRGQLLPAMIKASIESRKHVFTVELVQGEPPLPWSVDKEAWPVIPRQVEPRPPTREPRPEKIPPGEPNQPYMTREDKGKGVWKEKPKEPEPRPHRTPAGISIREAGDNSDIREGGNRSKHTEAVVRPVQAPSPAQEARSQDDVDPGRGSPAYEDNSSDELARAKIADGSWHFGHCHSNGGHGKRMQFECNP</sequence>
<feature type="region of interest" description="Disordered" evidence="1">
    <location>
        <begin position="58"/>
        <end position="109"/>
    </location>
</feature>
<feature type="domain" description="CCHC-type" evidence="2">
    <location>
        <begin position="134"/>
        <end position="150"/>
    </location>
</feature>
<evidence type="ECO:0000313" key="3">
    <source>
        <dbReference type="EMBL" id="KAJ0970008.1"/>
    </source>
</evidence>
<accession>A0A9D5HBE9</accession>
<feature type="domain" description="CCHC-type" evidence="2">
    <location>
        <begin position="115"/>
        <end position="131"/>
    </location>
</feature>
<keyword evidence="4" id="KW-1185">Reference proteome</keyword>
<name>A0A9D5HBE9_9LILI</name>
<feature type="compositionally biased region" description="Basic and acidic residues" evidence="1">
    <location>
        <begin position="13"/>
        <end position="36"/>
    </location>
</feature>
<feature type="region of interest" description="Disordered" evidence="1">
    <location>
        <begin position="279"/>
        <end position="425"/>
    </location>
</feature>
<dbReference type="Proteomes" id="UP001085076">
    <property type="component" value="Miscellaneous, Linkage group lg06"/>
</dbReference>
<reference evidence="3" key="1">
    <citation type="submission" date="2021-03" db="EMBL/GenBank/DDBJ databases">
        <authorList>
            <person name="Li Z."/>
            <person name="Yang C."/>
        </authorList>
    </citation>
    <scope>NUCLEOTIDE SEQUENCE</scope>
    <source>
        <strain evidence="3">Dzin_1.0</strain>
        <tissue evidence="3">Leaf</tissue>
    </source>
</reference>
<dbReference type="EMBL" id="JAGGNH010000006">
    <property type="protein sequence ID" value="KAJ0970008.1"/>
    <property type="molecule type" value="Genomic_DNA"/>
</dbReference>
<dbReference type="SUPFAM" id="SSF57756">
    <property type="entry name" value="Retrovirus zinc finger-like domains"/>
    <property type="match status" value="1"/>
</dbReference>
<dbReference type="GO" id="GO:0003676">
    <property type="term" value="F:nucleic acid binding"/>
    <property type="evidence" value="ECO:0007669"/>
    <property type="project" value="InterPro"/>
</dbReference>
<feature type="compositionally biased region" description="Basic and acidic residues" evidence="1">
    <location>
        <begin position="62"/>
        <end position="77"/>
    </location>
</feature>
<dbReference type="SMART" id="SM00343">
    <property type="entry name" value="ZnF_C2HC"/>
    <property type="match status" value="2"/>
</dbReference>
<feature type="compositionally biased region" description="Basic and acidic residues" evidence="1">
    <location>
        <begin position="338"/>
        <end position="357"/>
    </location>
</feature>
<organism evidence="3 4">
    <name type="scientific">Dioscorea zingiberensis</name>
    <dbReference type="NCBI Taxonomy" id="325984"/>
    <lineage>
        <taxon>Eukaryota</taxon>
        <taxon>Viridiplantae</taxon>
        <taxon>Streptophyta</taxon>
        <taxon>Embryophyta</taxon>
        <taxon>Tracheophyta</taxon>
        <taxon>Spermatophyta</taxon>
        <taxon>Magnoliopsida</taxon>
        <taxon>Liliopsida</taxon>
        <taxon>Dioscoreales</taxon>
        <taxon>Dioscoreaceae</taxon>
        <taxon>Dioscorea</taxon>
    </lineage>
</organism>
<reference evidence="3" key="2">
    <citation type="journal article" date="2022" name="Hortic Res">
        <title>The genome of Dioscorea zingiberensis sheds light on the biosynthesis, origin and evolution of the medicinally important diosgenin saponins.</title>
        <authorList>
            <person name="Li Y."/>
            <person name="Tan C."/>
            <person name="Li Z."/>
            <person name="Guo J."/>
            <person name="Li S."/>
            <person name="Chen X."/>
            <person name="Wang C."/>
            <person name="Dai X."/>
            <person name="Yang H."/>
            <person name="Song W."/>
            <person name="Hou L."/>
            <person name="Xu J."/>
            <person name="Tong Z."/>
            <person name="Xu A."/>
            <person name="Yuan X."/>
            <person name="Wang W."/>
            <person name="Yang Q."/>
            <person name="Chen L."/>
            <person name="Sun Z."/>
            <person name="Wang K."/>
            <person name="Pan B."/>
            <person name="Chen J."/>
            <person name="Bao Y."/>
            <person name="Liu F."/>
            <person name="Qi X."/>
            <person name="Gang D.R."/>
            <person name="Wen J."/>
            <person name="Li J."/>
        </authorList>
    </citation>
    <scope>NUCLEOTIDE SEQUENCE</scope>
    <source>
        <strain evidence="3">Dzin_1.0</strain>
    </source>
</reference>
<evidence type="ECO:0000313" key="4">
    <source>
        <dbReference type="Proteomes" id="UP001085076"/>
    </source>
</evidence>
<feature type="compositionally biased region" description="Basic and acidic residues" evidence="1">
    <location>
        <begin position="282"/>
        <end position="297"/>
    </location>
</feature>
<comment type="caution">
    <text evidence="3">The sequence shown here is derived from an EMBL/GenBank/DDBJ whole genome shotgun (WGS) entry which is preliminary data.</text>
</comment>
<protein>
    <recommendedName>
        <fullName evidence="2">CCHC-type domain-containing protein</fullName>
    </recommendedName>
</protein>
<dbReference type="InterPro" id="IPR001878">
    <property type="entry name" value="Znf_CCHC"/>
</dbReference>
<feature type="region of interest" description="Disordered" evidence="1">
    <location>
        <begin position="200"/>
        <end position="230"/>
    </location>
</feature>
<feature type="compositionally biased region" description="Basic and acidic residues" evidence="1">
    <location>
        <begin position="84"/>
        <end position="100"/>
    </location>
</feature>
<dbReference type="Gene3D" id="4.10.60.10">
    <property type="entry name" value="Zinc finger, CCHC-type"/>
    <property type="match status" value="1"/>
</dbReference>
<feature type="compositionally biased region" description="Basic and acidic residues" evidence="1">
    <location>
        <begin position="307"/>
        <end position="327"/>
    </location>
</feature>